<comment type="caution">
    <text evidence="19">The sequence shown here is derived from an EMBL/GenBank/DDBJ whole genome shotgun (WGS) entry which is preliminary data.</text>
</comment>
<dbReference type="InterPro" id="IPR012319">
    <property type="entry name" value="FPG_cat"/>
</dbReference>
<evidence type="ECO:0000256" key="13">
    <source>
        <dbReference type="ARBA" id="ARBA00023268"/>
    </source>
</evidence>
<feature type="domain" description="Formamidopyrimidine-DNA glycosylase catalytic" evidence="18">
    <location>
        <begin position="2"/>
        <end position="118"/>
    </location>
</feature>
<dbReference type="SUPFAM" id="SSF46946">
    <property type="entry name" value="S13-like H2TH domain"/>
    <property type="match status" value="1"/>
</dbReference>
<dbReference type="Proteomes" id="UP000229317">
    <property type="component" value="Unassembled WGS sequence"/>
</dbReference>
<dbReference type="InterPro" id="IPR035937">
    <property type="entry name" value="FPG_N"/>
</dbReference>
<dbReference type="Pfam" id="PF06831">
    <property type="entry name" value="H2TH"/>
    <property type="match status" value="1"/>
</dbReference>
<dbReference type="InterPro" id="IPR020629">
    <property type="entry name" value="FPG_Glyclase"/>
</dbReference>
<evidence type="ECO:0000256" key="6">
    <source>
        <dbReference type="ARBA" id="ARBA00022763"/>
    </source>
</evidence>
<dbReference type="AlphaFoldDB" id="A0A2H0KUE4"/>
<dbReference type="NCBIfam" id="TIGR00577">
    <property type="entry name" value="fpg"/>
    <property type="match status" value="1"/>
</dbReference>
<evidence type="ECO:0000256" key="8">
    <source>
        <dbReference type="ARBA" id="ARBA00022801"/>
    </source>
</evidence>
<dbReference type="SMART" id="SM00898">
    <property type="entry name" value="Fapy_DNA_glyco"/>
    <property type="match status" value="1"/>
</dbReference>
<comment type="similarity">
    <text evidence="3">Belongs to the FPG family.</text>
</comment>
<evidence type="ECO:0000259" key="18">
    <source>
        <dbReference type="PROSITE" id="PS51068"/>
    </source>
</evidence>
<accession>A0A2H0KUE4</accession>
<dbReference type="FunFam" id="1.10.8.50:FF:000003">
    <property type="entry name" value="Formamidopyrimidine-DNA glycosylase"/>
    <property type="match status" value="1"/>
</dbReference>
<dbReference type="EMBL" id="PCVO01000059">
    <property type="protein sequence ID" value="PIQ74925.1"/>
    <property type="molecule type" value="Genomic_DNA"/>
</dbReference>
<dbReference type="SUPFAM" id="SSF57716">
    <property type="entry name" value="Glucocorticoid receptor-like (DNA-binding domain)"/>
    <property type="match status" value="1"/>
</dbReference>
<dbReference type="GO" id="GO:0008270">
    <property type="term" value="F:zinc ion binding"/>
    <property type="evidence" value="ECO:0007669"/>
    <property type="project" value="UniProtKB-KW"/>
</dbReference>
<gene>
    <name evidence="19" type="ORF">COV84_03935</name>
</gene>
<comment type="catalytic activity">
    <reaction evidence="1">
        <text>Hydrolysis of DNA containing ring-opened 7-methylguanine residues, releasing 2,6-diamino-4-hydroxy-5-(N-methyl)formamidopyrimidine.</text>
        <dbReference type="EC" id="3.2.2.23"/>
    </reaction>
</comment>
<evidence type="ECO:0000256" key="14">
    <source>
        <dbReference type="ARBA" id="ARBA00023295"/>
    </source>
</evidence>
<comment type="subunit">
    <text evidence="4">Monomer.</text>
</comment>
<evidence type="ECO:0000256" key="1">
    <source>
        <dbReference type="ARBA" id="ARBA00001668"/>
    </source>
</evidence>
<dbReference type="GO" id="GO:0006284">
    <property type="term" value="P:base-excision repair"/>
    <property type="evidence" value="ECO:0007669"/>
    <property type="project" value="InterPro"/>
</dbReference>
<evidence type="ECO:0000256" key="9">
    <source>
        <dbReference type="ARBA" id="ARBA00022833"/>
    </source>
</evidence>
<keyword evidence="13" id="KW-0511">Multifunctional enzyme</keyword>
<keyword evidence="6" id="KW-0227">DNA damage</keyword>
<keyword evidence="12" id="KW-0456">Lyase</keyword>
<dbReference type="CDD" id="cd08966">
    <property type="entry name" value="EcFpg-like_N"/>
    <property type="match status" value="1"/>
</dbReference>
<evidence type="ECO:0000256" key="10">
    <source>
        <dbReference type="ARBA" id="ARBA00023125"/>
    </source>
</evidence>
<dbReference type="InterPro" id="IPR015887">
    <property type="entry name" value="DNA_glyclase_Znf_dom_DNA_BS"/>
</dbReference>
<keyword evidence="7 16" id="KW-0863">Zinc-finger</keyword>
<name>A0A2H0KUE4_9BACT</name>
<sequence length="288" mass="33073">MPELPEVETIRGQLNKLLTGKKIKKVQISLPKMVKLTLAEFKKIVISAKINCVARRAKILIFELSNDWSLLVHLKMSGRLIFRKKGEALKEQDIKWNHLIYDFQDGSRLFHNDLRQFGYVKAMKTDELAEFFEKEKLGPEPLEKDFTLDDFSAILTKRPKAKIKQFLMDQQNLAGIGNIYSDEILFFALVHPLRKVGGLKQQEIKKIFEGIKKILPEAYKFRGSSNNDYLDAFGKKGDYVPRLKVYGREGEKCKNCGGIIQRLKIGGRSAHFCPACQRLRAGKPKCQK</sequence>
<dbReference type="Pfam" id="PF01149">
    <property type="entry name" value="Fapy_DNA_glyco"/>
    <property type="match status" value="1"/>
</dbReference>
<dbReference type="InterPro" id="IPR010979">
    <property type="entry name" value="Ribosomal_uS13-like_H2TH"/>
</dbReference>
<evidence type="ECO:0000313" key="19">
    <source>
        <dbReference type="EMBL" id="PIQ74925.1"/>
    </source>
</evidence>
<dbReference type="PANTHER" id="PTHR22993:SF9">
    <property type="entry name" value="FORMAMIDOPYRIMIDINE-DNA GLYCOSYLASE"/>
    <property type="match status" value="1"/>
</dbReference>
<evidence type="ECO:0000256" key="15">
    <source>
        <dbReference type="ARBA" id="ARBA00044632"/>
    </source>
</evidence>
<dbReference type="GO" id="GO:0034039">
    <property type="term" value="F:8-oxo-7,8-dihydroguanine DNA N-glycosylase activity"/>
    <property type="evidence" value="ECO:0007669"/>
    <property type="project" value="TreeGrafter"/>
</dbReference>
<dbReference type="InterPro" id="IPR010663">
    <property type="entry name" value="Znf_FPG/IleRS"/>
</dbReference>
<dbReference type="SMART" id="SM01232">
    <property type="entry name" value="H2TH"/>
    <property type="match status" value="1"/>
</dbReference>
<dbReference type="InterPro" id="IPR000214">
    <property type="entry name" value="Znf_DNA_glyclase/AP_lyase"/>
</dbReference>
<dbReference type="SUPFAM" id="SSF81624">
    <property type="entry name" value="N-terminal domain of MutM-like DNA repair proteins"/>
    <property type="match status" value="1"/>
</dbReference>
<keyword evidence="8" id="KW-0378">Hydrolase</keyword>
<evidence type="ECO:0000256" key="3">
    <source>
        <dbReference type="ARBA" id="ARBA00009409"/>
    </source>
</evidence>
<evidence type="ECO:0000313" key="20">
    <source>
        <dbReference type="Proteomes" id="UP000229317"/>
    </source>
</evidence>
<dbReference type="PANTHER" id="PTHR22993">
    <property type="entry name" value="FORMAMIDOPYRIMIDINE-DNA GLYCOSYLASE"/>
    <property type="match status" value="1"/>
</dbReference>
<comment type="catalytic activity">
    <reaction evidence="15">
        <text>2'-deoxyribonucleotide-(2'-deoxyribose 5'-phosphate)-2'-deoxyribonucleotide-DNA = a 3'-end 2'-deoxyribonucleotide-(2,3-dehydro-2,3-deoxyribose 5'-phosphate)-DNA + a 5'-end 5'-phospho-2'-deoxyribonucleoside-DNA + H(+)</text>
        <dbReference type="Rhea" id="RHEA:66592"/>
        <dbReference type="Rhea" id="RHEA-COMP:13180"/>
        <dbReference type="Rhea" id="RHEA-COMP:16897"/>
        <dbReference type="Rhea" id="RHEA-COMP:17067"/>
        <dbReference type="ChEBI" id="CHEBI:15378"/>
        <dbReference type="ChEBI" id="CHEBI:136412"/>
        <dbReference type="ChEBI" id="CHEBI:157695"/>
        <dbReference type="ChEBI" id="CHEBI:167181"/>
        <dbReference type="EC" id="4.2.99.18"/>
    </reaction>
</comment>
<dbReference type="Gene3D" id="1.10.8.50">
    <property type="match status" value="1"/>
</dbReference>
<dbReference type="Gene3D" id="3.20.190.10">
    <property type="entry name" value="MutM-like, N-terminal"/>
    <property type="match status" value="1"/>
</dbReference>
<keyword evidence="14" id="KW-0326">Glycosidase</keyword>
<keyword evidence="11" id="KW-0234">DNA repair</keyword>
<dbReference type="InterPro" id="IPR015886">
    <property type="entry name" value="H2TH_FPG"/>
</dbReference>
<evidence type="ECO:0000256" key="12">
    <source>
        <dbReference type="ARBA" id="ARBA00023239"/>
    </source>
</evidence>
<dbReference type="GO" id="GO:0003684">
    <property type="term" value="F:damaged DNA binding"/>
    <property type="evidence" value="ECO:0007669"/>
    <property type="project" value="InterPro"/>
</dbReference>
<dbReference type="NCBIfam" id="NF002211">
    <property type="entry name" value="PRK01103.1"/>
    <property type="match status" value="1"/>
</dbReference>
<evidence type="ECO:0000256" key="7">
    <source>
        <dbReference type="ARBA" id="ARBA00022771"/>
    </source>
</evidence>
<dbReference type="PROSITE" id="PS51066">
    <property type="entry name" value="ZF_FPG_2"/>
    <property type="match status" value="1"/>
</dbReference>
<keyword evidence="10" id="KW-0238">DNA-binding</keyword>
<evidence type="ECO:0000256" key="11">
    <source>
        <dbReference type="ARBA" id="ARBA00023204"/>
    </source>
</evidence>
<dbReference type="PROSITE" id="PS51068">
    <property type="entry name" value="FPG_CAT"/>
    <property type="match status" value="1"/>
</dbReference>
<keyword evidence="5" id="KW-0479">Metal-binding</keyword>
<comment type="cofactor">
    <cofactor evidence="2">
        <name>Zn(2+)</name>
        <dbReference type="ChEBI" id="CHEBI:29105"/>
    </cofactor>
</comment>
<evidence type="ECO:0000256" key="2">
    <source>
        <dbReference type="ARBA" id="ARBA00001947"/>
    </source>
</evidence>
<evidence type="ECO:0000256" key="5">
    <source>
        <dbReference type="ARBA" id="ARBA00022723"/>
    </source>
</evidence>
<keyword evidence="9" id="KW-0862">Zinc</keyword>
<reference evidence="19 20" key="1">
    <citation type="submission" date="2017-09" db="EMBL/GenBank/DDBJ databases">
        <title>Depth-based differentiation of microbial function through sediment-hosted aquifers and enrichment of novel symbionts in the deep terrestrial subsurface.</title>
        <authorList>
            <person name="Probst A.J."/>
            <person name="Ladd B."/>
            <person name="Jarett J.K."/>
            <person name="Geller-Mcgrath D.E."/>
            <person name="Sieber C.M."/>
            <person name="Emerson J.B."/>
            <person name="Anantharaman K."/>
            <person name="Thomas B.C."/>
            <person name="Malmstrom R."/>
            <person name="Stieglmeier M."/>
            <person name="Klingl A."/>
            <person name="Woyke T."/>
            <person name="Ryan C.M."/>
            <person name="Banfield J.F."/>
        </authorList>
    </citation>
    <scope>NUCLEOTIDE SEQUENCE [LARGE SCALE GENOMIC DNA]</scope>
    <source>
        <strain evidence="19">CG11_big_fil_rev_8_21_14_0_20_40_15</strain>
    </source>
</reference>
<evidence type="ECO:0000256" key="4">
    <source>
        <dbReference type="ARBA" id="ARBA00011245"/>
    </source>
</evidence>
<dbReference type="PROSITE" id="PS01242">
    <property type="entry name" value="ZF_FPG_1"/>
    <property type="match status" value="1"/>
</dbReference>
<dbReference type="GO" id="GO:0140078">
    <property type="term" value="F:class I DNA-(apurinic or apyrimidinic site) endonuclease activity"/>
    <property type="evidence" value="ECO:0007669"/>
    <property type="project" value="UniProtKB-EC"/>
</dbReference>
<feature type="domain" description="FPG-type" evidence="17">
    <location>
        <begin position="244"/>
        <end position="278"/>
    </location>
</feature>
<organism evidence="19 20">
    <name type="scientific">Candidatus Portnoybacteria bacterium CG11_big_fil_rev_8_21_14_0_20_40_15</name>
    <dbReference type="NCBI Taxonomy" id="1974817"/>
    <lineage>
        <taxon>Bacteria</taxon>
        <taxon>Candidatus Portnoyibacteriota</taxon>
    </lineage>
</organism>
<protein>
    <submittedName>
        <fullName evidence="19">Formamidopyrimidine-DNA glycosylase</fullName>
    </submittedName>
</protein>
<dbReference type="Pfam" id="PF06827">
    <property type="entry name" value="zf-FPG_IleRS"/>
    <property type="match status" value="1"/>
</dbReference>
<evidence type="ECO:0000256" key="16">
    <source>
        <dbReference type="PROSITE-ProRule" id="PRU00391"/>
    </source>
</evidence>
<evidence type="ECO:0000259" key="17">
    <source>
        <dbReference type="PROSITE" id="PS51066"/>
    </source>
</evidence>
<proteinExistence type="inferred from homology"/>